<keyword evidence="2 5" id="KW-0963">Cytoplasm</keyword>
<dbReference type="EMBL" id="CAUYUJ010015068">
    <property type="protein sequence ID" value="CAK0849519.1"/>
    <property type="molecule type" value="Genomic_DNA"/>
</dbReference>
<comment type="subcellular location">
    <subcellularLocation>
        <location evidence="1 5">Cytoplasm</location>
        <location evidence="1 5">Cytoskeleton</location>
        <location evidence="1 5">Microtubule organizing center</location>
    </subcellularLocation>
</comment>
<dbReference type="PANTHER" id="PTHR19302">
    <property type="entry name" value="GAMMA TUBULIN COMPLEX PROTEIN"/>
    <property type="match status" value="1"/>
</dbReference>
<accession>A0ABN9TUZ2</accession>
<comment type="caution">
    <text evidence="6">The sequence shown here is derived from an EMBL/GenBank/DDBJ whole genome shotgun (WGS) entry which is preliminary data.</text>
</comment>
<protein>
    <recommendedName>
        <fullName evidence="5">Spindle pole body component</fullName>
    </recommendedName>
</protein>
<evidence type="ECO:0000256" key="2">
    <source>
        <dbReference type="ARBA" id="ARBA00022490"/>
    </source>
</evidence>
<evidence type="ECO:0000256" key="5">
    <source>
        <dbReference type="RuleBase" id="RU363050"/>
    </source>
</evidence>
<name>A0ABN9TUZ2_9DINO</name>
<dbReference type="Proteomes" id="UP001189429">
    <property type="component" value="Unassembled WGS sequence"/>
</dbReference>
<evidence type="ECO:0000256" key="4">
    <source>
        <dbReference type="ARBA" id="ARBA00023212"/>
    </source>
</evidence>
<sequence length="278" mass="30172">MVYGRLVDPDGDFFIGRAWHHHPPWRPGSALHGGPVDDFSKDIGGAAAQREWLSLFYLRPEAVPNTVLSLDTARRVLFAGRASRVLLRGGRWSAAPAGGGPDLAAIQDDVDALLGCFGAMSPPCVAERAVERIRARVSEKLRRLVVEEAGLAQHLAALKGFCLLGHGAFYQTLLEAARPLLRRPPPPHAEAELAQGPWATAVAELETGEGCKAFAHTQLHLNPQLARQLALAQGHIAFAHTQPHLNHGDEEREWLPEGGRAPRSFLLERSLRSGAPAR</sequence>
<evidence type="ECO:0000256" key="1">
    <source>
        <dbReference type="ARBA" id="ARBA00004267"/>
    </source>
</evidence>
<dbReference type="InterPro" id="IPR042241">
    <property type="entry name" value="GCP_C_sf"/>
</dbReference>
<comment type="similarity">
    <text evidence="5">Belongs to the TUBGCP family.</text>
</comment>
<dbReference type="Gene3D" id="1.20.120.1900">
    <property type="entry name" value="Gamma-tubulin complex, C-terminal domain"/>
    <property type="match status" value="1"/>
</dbReference>
<organism evidence="6 7">
    <name type="scientific">Prorocentrum cordatum</name>
    <dbReference type="NCBI Taxonomy" id="2364126"/>
    <lineage>
        <taxon>Eukaryota</taxon>
        <taxon>Sar</taxon>
        <taxon>Alveolata</taxon>
        <taxon>Dinophyceae</taxon>
        <taxon>Prorocentrales</taxon>
        <taxon>Prorocentraceae</taxon>
        <taxon>Prorocentrum</taxon>
    </lineage>
</organism>
<keyword evidence="4 5" id="KW-0206">Cytoskeleton</keyword>
<keyword evidence="3 5" id="KW-0493">Microtubule</keyword>
<dbReference type="InterPro" id="IPR007259">
    <property type="entry name" value="GCP"/>
</dbReference>
<evidence type="ECO:0000313" key="6">
    <source>
        <dbReference type="EMBL" id="CAK0849519.1"/>
    </source>
</evidence>
<gene>
    <name evidence="6" type="ORF">PCOR1329_LOCUS42195</name>
</gene>
<evidence type="ECO:0000256" key="3">
    <source>
        <dbReference type="ARBA" id="ARBA00022701"/>
    </source>
</evidence>
<proteinExistence type="inferred from homology"/>
<reference evidence="6" key="1">
    <citation type="submission" date="2023-10" db="EMBL/GenBank/DDBJ databases">
        <authorList>
            <person name="Chen Y."/>
            <person name="Shah S."/>
            <person name="Dougan E. K."/>
            <person name="Thang M."/>
            <person name="Chan C."/>
        </authorList>
    </citation>
    <scope>NUCLEOTIDE SEQUENCE [LARGE SCALE GENOMIC DNA]</scope>
</reference>
<keyword evidence="7" id="KW-1185">Reference proteome</keyword>
<dbReference type="PANTHER" id="PTHR19302:SF27">
    <property type="entry name" value="GAMMA-TUBULIN COMPLEX COMPONENT 4"/>
    <property type="match status" value="1"/>
</dbReference>
<evidence type="ECO:0000313" key="7">
    <source>
        <dbReference type="Proteomes" id="UP001189429"/>
    </source>
</evidence>